<evidence type="ECO:0000256" key="1">
    <source>
        <dbReference type="SAM" id="Phobius"/>
    </source>
</evidence>
<keyword evidence="1" id="KW-0472">Membrane</keyword>
<feature type="transmembrane region" description="Helical" evidence="1">
    <location>
        <begin position="208"/>
        <end position="228"/>
    </location>
</feature>
<dbReference type="Proteomes" id="UP000555564">
    <property type="component" value="Unassembled WGS sequence"/>
</dbReference>
<reference evidence="2 3" key="1">
    <citation type="submission" date="2020-08" db="EMBL/GenBank/DDBJ databases">
        <title>Sequencing the genomes of 1000 actinobacteria strains.</title>
        <authorList>
            <person name="Klenk H.-P."/>
        </authorList>
    </citation>
    <scope>NUCLEOTIDE SEQUENCE [LARGE SCALE GENOMIC DNA]</scope>
    <source>
        <strain evidence="2 3">DSM 44936</strain>
    </source>
</reference>
<keyword evidence="1" id="KW-0812">Transmembrane</keyword>
<dbReference type="EMBL" id="JACHIU010000001">
    <property type="protein sequence ID" value="MBB6473650.1"/>
    <property type="molecule type" value="Genomic_DNA"/>
</dbReference>
<protein>
    <submittedName>
        <fullName evidence="2">Uncharacterized protein</fullName>
    </submittedName>
</protein>
<comment type="caution">
    <text evidence="2">The sequence shown here is derived from an EMBL/GenBank/DDBJ whole genome shotgun (WGS) entry which is preliminary data.</text>
</comment>
<gene>
    <name evidence="2" type="ORF">BJ992_003081</name>
</gene>
<feature type="transmembrane region" description="Helical" evidence="1">
    <location>
        <begin position="240"/>
        <end position="263"/>
    </location>
</feature>
<keyword evidence="1" id="KW-1133">Transmembrane helix</keyword>
<evidence type="ECO:0000313" key="2">
    <source>
        <dbReference type="EMBL" id="MBB6473650.1"/>
    </source>
</evidence>
<proteinExistence type="predicted"/>
<dbReference type="RefSeq" id="WP_184981559.1">
    <property type="nucleotide sequence ID" value="NZ_BAAALO010000035.1"/>
</dbReference>
<feature type="transmembrane region" description="Helical" evidence="1">
    <location>
        <begin position="150"/>
        <end position="169"/>
    </location>
</feature>
<accession>A0A7X0IEN6</accession>
<feature type="transmembrane region" description="Helical" evidence="1">
    <location>
        <begin position="80"/>
        <end position="99"/>
    </location>
</feature>
<sequence>MDVAGWVLGFAVWLMPGWRGGWGDAMRGELAHIDGGTARWWFAVSCLRGVVLEPRWMLVAGGHLVPVVAVVVGTRELEYAPMRAGVVGMVTVLVVLSWLAGRRGVLGPVRGGWVAGSVRWGGFVVVGGAAGLVVHGFAGASAGVAEKAEIGVPVCTAVLVLYAVAFAVVTARWSPATGRALAIGGVCGAGAAAEYMVAALLRPPLATGVSWAVATVVTSGAAALLIAANSGGGVAQGVMAGLCAAVFAALVIFTAAEVLLQFAPAWVPDTSPVNVAPADRLANNRAGAEDQYFGLLGLGGLTAVALTLLTSVSRRRA</sequence>
<dbReference type="AlphaFoldDB" id="A0A7X0IEN6"/>
<evidence type="ECO:0000313" key="3">
    <source>
        <dbReference type="Proteomes" id="UP000555564"/>
    </source>
</evidence>
<feature type="transmembrane region" description="Helical" evidence="1">
    <location>
        <begin position="181"/>
        <end position="202"/>
    </location>
</feature>
<name>A0A7X0IEN6_9ACTN</name>
<organism evidence="2 3">
    <name type="scientific">Sphaerisporangium rubeum</name>
    <dbReference type="NCBI Taxonomy" id="321317"/>
    <lineage>
        <taxon>Bacteria</taxon>
        <taxon>Bacillati</taxon>
        <taxon>Actinomycetota</taxon>
        <taxon>Actinomycetes</taxon>
        <taxon>Streptosporangiales</taxon>
        <taxon>Streptosporangiaceae</taxon>
        <taxon>Sphaerisporangium</taxon>
    </lineage>
</organism>
<feature type="transmembrane region" description="Helical" evidence="1">
    <location>
        <begin position="292"/>
        <end position="312"/>
    </location>
</feature>
<keyword evidence="3" id="KW-1185">Reference proteome</keyword>
<feature type="transmembrane region" description="Helical" evidence="1">
    <location>
        <begin position="120"/>
        <end position="138"/>
    </location>
</feature>